<dbReference type="SUPFAM" id="SSF47336">
    <property type="entry name" value="ACP-like"/>
    <property type="match status" value="1"/>
</dbReference>
<keyword evidence="1" id="KW-0596">Phosphopantetheine</keyword>
<dbReference type="InterPro" id="IPR009081">
    <property type="entry name" value="PP-bd_ACP"/>
</dbReference>
<reference evidence="4" key="1">
    <citation type="submission" date="2021-03" db="EMBL/GenBank/DDBJ databases">
        <authorList>
            <person name="Kanchanasin P."/>
            <person name="Saeng-In P."/>
            <person name="Phongsopitanun W."/>
            <person name="Yuki M."/>
            <person name="Kudo T."/>
            <person name="Ohkuma M."/>
            <person name="Tanasupawat S."/>
        </authorList>
    </citation>
    <scope>NUCLEOTIDE SEQUENCE</scope>
    <source>
        <strain evidence="4">GKU 128</strain>
    </source>
</reference>
<proteinExistence type="predicted"/>
<feature type="domain" description="Carrier" evidence="3">
    <location>
        <begin position="19"/>
        <end position="70"/>
    </location>
</feature>
<name>A0A939P8X9_9ACTN</name>
<dbReference type="PROSITE" id="PS00012">
    <property type="entry name" value="PHOSPHOPANTETHEINE"/>
    <property type="match status" value="1"/>
</dbReference>
<evidence type="ECO:0000256" key="1">
    <source>
        <dbReference type="ARBA" id="ARBA00022450"/>
    </source>
</evidence>
<evidence type="ECO:0000256" key="2">
    <source>
        <dbReference type="ARBA" id="ARBA00022553"/>
    </source>
</evidence>
<sequence>MDTWLARRLVVQTISRLAPGVDPASLDGGADLRDELGLDSIGFLQLVDLMSRRVGHLIQECDQLELTTIDGCVRSLLEQPGQADHAAVA</sequence>
<dbReference type="EMBL" id="JAGEOJ010000005">
    <property type="protein sequence ID" value="MBO2448040.1"/>
    <property type="molecule type" value="Genomic_DNA"/>
</dbReference>
<dbReference type="InterPro" id="IPR036736">
    <property type="entry name" value="ACP-like_sf"/>
</dbReference>
<evidence type="ECO:0000313" key="5">
    <source>
        <dbReference type="Proteomes" id="UP000669179"/>
    </source>
</evidence>
<organism evidence="4 5">
    <name type="scientific">Actinomadura barringtoniae</name>
    <dbReference type="NCBI Taxonomy" id="1427535"/>
    <lineage>
        <taxon>Bacteria</taxon>
        <taxon>Bacillati</taxon>
        <taxon>Actinomycetota</taxon>
        <taxon>Actinomycetes</taxon>
        <taxon>Streptosporangiales</taxon>
        <taxon>Thermomonosporaceae</taxon>
        <taxon>Actinomadura</taxon>
    </lineage>
</organism>
<comment type="caution">
    <text evidence="4">The sequence shown here is derived from an EMBL/GenBank/DDBJ whole genome shotgun (WGS) entry which is preliminary data.</text>
</comment>
<gene>
    <name evidence="4" type="ORF">J4573_13130</name>
</gene>
<dbReference type="RefSeq" id="WP_208255707.1">
    <property type="nucleotide sequence ID" value="NZ_JAGEOJ010000005.1"/>
</dbReference>
<protein>
    <submittedName>
        <fullName evidence="4">Acyl carrier protein</fullName>
    </submittedName>
</protein>
<accession>A0A939P8X9</accession>
<evidence type="ECO:0000313" key="4">
    <source>
        <dbReference type="EMBL" id="MBO2448040.1"/>
    </source>
</evidence>
<keyword evidence="5" id="KW-1185">Reference proteome</keyword>
<dbReference type="Gene3D" id="1.10.1200.10">
    <property type="entry name" value="ACP-like"/>
    <property type="match status" value="1"/>
</dbReference>
<keyword evidence="2" id="KW-0597">Phosphoprotein</keyword>
<dbReference type="AlphaFoldDB" id="A0A939P8X9"/>
<dbReference type="Pfam" id="PF00550">
    <property type="entry name" value="PP-binding"/>
    <property type="match status" value="1"/>
</dbReference>
<dbReference type="Proteomes" id="UP000669179">
    <property type="component" value="Unassembled WGS sequence"/>
</dbReference>
<dbReference type="InterPro" id="IPR006162">
    <property type="entry name" value="Ppantetheine_attach_site"/>
</dbReference>
<evidence type="ECO:0000259" key="3">
    <source>
        <dbReference type="Pfam" id="PF00550"/>
    </source>
</evidence>